<reference evidence="3" key="1">
    <citation type="submission" date="2017-07" db="EMBL/GenBank/DDBJ databases">
        <title>Taro Niue Genome Assembly and Annotation.</title>
        <authorList>
            <person name="Atibalentja N."/>
            <person name="Keating K."/>
            <person name="Fields C.J."/>
        </authorList>
    </citation>
    <scope>NUCLEOTIDE SEQUENCE</scope>
    <source>
        <strain evidence="3">Niue_2</strain>
        <tissue evidence="3">Leaf</tissue>
    </source>
</reference>
<feature type="repeat" description="PPR" evidence="2">
    <location>
        <begin position="588"/>
        <end position="622"/>
    </location>
</feature>
<feature type="repeat" description="PPR" evidence="2">
    <location>
        <begin position="375"/>
        <end position="409"/>
    </location>
</feature>
<accession>A0A843VLR4</accession>
<dbReference type="PANTHER" id="PTHR47932:SF34">
    <property type="entry name" value="OS10G0147250 PROTEIN"/>
    <property type="match status" value="1"/>
</dbReference>
<dbReference type="AlphaFoldDB" id="A0A843VLR4"/>
<evidence type="ECO:0000313" key="3">
    <source>
        <dbReference type="EMBL" id="MQL95996.1"/>
    </source>
</evidence>
<dbReference type="PROSITE" id="PS51375">
    <property type="entry name" value="PPR"/>
    <property type="match status" value="12"/>
</dbReference>
<evidence type="ECO:0000256" key="2">
    <source>
        <dbReference type="PROSITE-ProRule" id="PRU00708"/>
    </source>
</evidence>
<feature type="repeat" description="PPR" evidence="2">
    <location>
        <begin position="658"/>
        <end position="692"/>
    </location>
</feature>
<dbReference type="Pfam" id="PF12854">
    <property type="entry name" value="PPR_1"/>
    <property type="match status" value="2"/>
</dbReference>
<dbReference type="InterPro" id="IPR002885">
    <property type="entry name" value="PPR_rpt"/>
</dbReference>
<proteinExistence type="predicted"/>
<dbReference type="Proteomes" id="UP000652761">
    <property type="component" value="Unassembled WGS sequence"/>
</dbReference>
<keyword evidence="4" id="KW-1185">Reference proteome</keyword>
<organism evidence="3 4">
    <name type="scientific">Colocasia esculenta</name>
    <name type="common">Wild taro</name>
    <name type="synonym">Arum esculentum</name>
    <dbReference type="NCBI Taxonomy" id="4460"/>
    <lineage>
        <taxon>Eukaryota</taxon>
        <taxon>Viridiplantae</taxon>
        <taxon>Streptophyta</taxon>
        <taxon>Embryophyta</taxon>
        <taxon>Tracheophyta</taxon>
        <taxon>Spermatophyta</taxon>
        <taxon>Magnoliopsida</taxon>
        <taxon>Liliopsida</taxon>
        <taxon>Araceae</taxon>
        <taxon>Aroideae</taxon>
        <taxon>Colocasieae</taxon>
        <taxon>Colocasia</taxon>
    </lineage>
</organism>
<feature type="repeat" description="PPR" evidence="2">
    <location>
        <begin position="623"/>
        <end position="657"/>
    </location>
</feature>
<feature type="repeat" description="PPR" evidence="2">
    <location>
        <begin position="483"/>
        <end position="517"/>
    </location>
</feature>
<keyword evidence="1" id="KW-0677">Repeat</keyword>
<evidence type="ECO:0000256" key="1">
    <source>
        <dbReference type="ARBA" id="ARBA00022737"/>
    </source>
</evidence>
<feature type="repeat" description="PPR" evidence="2">
    <location>
        <begin position="264"/>
        <end position="298"/>
    </location>
</feature>
<dbReference type="PANTHER" id="PTHR47932">
    <property type="entry name" value="ATPASE EXPRESSION PROTEIN 3"/>
    <property type="match status" value="1"/>
</dbReference>
<dbReference type="OrthoDB" id="185373at2759"/>
<dbReference type="Pfam" id="PF13041">
    <property type="entry name" value="PPR_2"/>
    <property type="match status" value="5"/>
</dbReference>
<evidence type="ECO:0000313" key="4">
    <source>
        <dbReference type="Proteomes" id="UP000652761"/>
    </source>
</evidence>
<dbReference type="EMBL" id="NMUH01001864">
    <property type="protein sequence ID" value="MQL95996.1"/>
    <property type="molecule type" value="Genomic_DNA"/>
</dbReference>
<sequence length="731" mass="80856">MVKADASAVVDLLLRRSHGGDQQREEELRSLLTSAPFTASHLLQVIRSLPDADAALRFFDWCRSQDGSSVPSALALHGPSAYQAIFELANRQQGPRPPCARLKDLLDRSTEQGYALTLDSAVILVRAFGTAGLLEDVLRVVRSLKASLRRASICNGVLRLLFDANDSRYRAEAFALVREMLRSPHPRCRADSDTGSIVYSTLLRRNKLVDEEAVALVIEMAEHRIFPSDDAQLSQLINKLCWSRQTDGACNFLQAVRNAGGVVGASPWNSLLSGLSRVGDVQRMNILFAEMEEMGHHRNVVTFGIVINNLCKSRRIGDALQVLDNMTGGSSNSAEVVPDVVIFNTVIDGLCKARRLEEGLALLERMKKELRCTPNTVTYNTLIDGFCKAGEIDRAHGLLARMNDEEISPNVVTMNTLIDGMCRHGRVSSALEFFRGLQLDADVDVKGNAVTYSILIGAFLRVNNLNKAREMLEEMQNCGIRPDAITYFTMISGLSQAGKLDEALSVASTMEKDGYSLDTKSYNILIAGFCRKKRLDRARDLLDEMVGKGLNPDDVTFNTFIAALSKIKDFTSAHLLLEKMIERGYKPTAITCGALIHGYCRADDMNAAMDIFRSMDAAGVQPSTMIYNILIDYLSKKKEPVAALSLGDEMLGRGLLPTTVTYNALFRCLKEHHMLSEAFQLMDRMKEQNLRPDYITVEILSGWLPAVGEVAKLKTFIQEDDLPEGLEAEVC</sequence>
<comment type="caution">
    <text evidence="3">The sequence shown here is derived from an EMBL/GenBank/DDBJ whole genome shotgun (WGS) entry which is preliminary data.</text>
</comment>
<feature type="repeat" description="PPR" evidence="2">
    <location>
        <begin position="339"/>
        <end position="369"/>
    </location>
</feature>
<protein>
    <recommendedName>
        <fullName evidence="5">Pentatricopeptide repeat-containing protein</fullName>
    </recommendedName>
</protein>
<feature type="repeat" description="PPR" evidence="2">
    <location>
        <begin position="518"/>
        <end position="552"/>
    </location>
</feature>
<name>A0A843VLR4_COLES</name>
<gene>
    <name evidence="3" type="ORF">Taro_028668</name>
</gene>
<feature type="repeat" description="PPR" evidence="2">
    <location>
        <begin position="410"/>
        <end position="440"/>
    </location>
</feature>
<dbReference type="GO" id="GO:0003729">
    <property type="term" value="F:mRNA binding"/>
    <property type="evidence" value="ECO:0007669"/>
    <property type="project" value="TreeGrafter"/>
</dbReference>
<dbReference type="Gene3D" id="1.25.40.10">
    <property type="entry name" value="Tetratricopeptide repeat domain"/>
    <property type="match status" value="4"/>
</dbReference>
<feature type="repeat" description="PPR" evidence="2">
    <location>
        <begin position="299"/>
        <end position="333"/>
    </location>
</feature>
<feature type="repeat" description="PPR" evidence="2">
    <location>
        <begin position="553"/>
        <end position="587"/>
    </location>
</feature>
<dbReference type="NCBIfam" id="TIGR00756">
    <property type="entry name" value="PPR"/>
    <property type="match status" value="11"/>
</dbReference>
<dbReference type="InterPro" id="IPR011990">
    <property type="entry name" value="TPR-like_helical_dom_sf"/>
</dbReference>
<evidence type="ECO:0008006" key="5">
    <source>
        <dbReference type="Google" id="ProtNLM"/>
    </source>
</evidence>
<feature type="repeat" description="PPR" evidence="2">
    <location>
        <begin position="448"/>
        <end position="482"/>
    </location>
</feature>